<dbReference type="NCBIfam" id="NF004162">
    <property type="entry name" value="PRK05627.1-5"/>
    <property type="match status" value="1"/>
</dbReference>
<evidence type="ECO:0000256" key="7">
    <source>
        <dbReference type="ARBA" id="ARBA00022695"/>
    </source>
</evidence>
<dbReference type="NCBIfam" id="NF004159">
    <property type="entry name" value="PRK05627.1-2"/>
    <property type="match status" value="1"/>
</dbReference>
<protein>
    <recommendedName>
        <fullName evidence="15">Riboflavin biosynthesis protein</fullName>
    </recommendedName>
    <domain>
        <recommendedName>
            <fullName evidence="15">Riboflavin kinase</fullName>
            <ecNumber evidence="15">2.7.1.26</ecNumber>
        </recommendedName>
        <alternativeName>
            <fullName evidence="15">Flavokinase</fullName>
        </alternativeName>
    </domain>
    <domain>
        <recommendedName>
            <fullName evidence="15">FMN adenylyltransferase</fullName>
            <ecNumber evidence="15">2.7.7.2</ecNumber>
        </recommendedName>
        <alternativeName>
            <fullName evidence="15">FAD pyrophosphorylase</fullName>
        </alternativeName>
        <alternativeName>
            <fullName evidence="15">FAD synthase</fullName>
        </alternativeName>
    </domain>
</protein>
<dbReference type="Gene3D" id="3.40.50.620">
    <property type="entry name" value="HUPs"/>
    <property type="match status" value="1"/>
</dbReference>
<proteinExistence type="inferred from homology"/>
<keyword evidence="8 15" id="KW-0547">Nucleotide-binding</keyword>
<evidence type="ECO:0000256" key="10">
    <source>
        <dbReference type="ARBA" id="ARBA00022827"/>
    </source>
</evidence>
<evidence type="ECO:0000256" key="12">
    <source>
        <dbReference type="ARBA" id="ARBA00023268"/>
    </source>
</evidence>
<evidence type="ECO:0000256" key="11">
    <source>
        <dbReference type="ARBA" id="ARBA00022840"/>
    </source>
</evidence>
<sequence length="327" mass="36100">MELIRGLHNLRKKHQGCVVTIGNFDGVHLGHQAVLQQVKAKAEELNLPSVVVIFEPQPREFFAGSQAPARITRFRDKVERLKAQGVDRVLCLSFNRRLASLSAQAFIEQVLLAGLGVRYLVVGDDFRFGCDRSGNFALLKQAGAAQGFEVANTHTFEVAAERVSSTRIRQVLADANFVLAQNLLGLPYQISGRVIHGQKLGRQLGVPTANLSLQNKQPALQGVYAVLMATQDQVLRQGVANIGNRPTVSGVRPALEVNLFDFNGDLYGQRVQVIFCSKLRDEVRFANVEALREQIQRDQLAARAYFANHADQGIPLAQNKLNLTDNL</sequence>
<evidence type="ECO:0000256" key="5">
    <source>
        <dbReference type="ARBA" id="ARBA00022643"/>
    </source>
</evidence>
<gene>
    <name evidence="17" type="ORF">BTE48_04960</name>
</gene>
<evidence type="ECO:0000256" key="2">
    <source>
        <dbReference type="ARBA" id="ARBA00004726"/>
    </source>
</evidence>
<dbReference type="NCBIfam" id="NF004163">
    <property type="entry name" value="PRK05627.1-6"/>
    <property type="match status" value="1"/>
</dbReference>
<dbReference type="EC" id="2.7.1.26" evidence="15"/>
<dbReference type="InterPro" id="IPR002606">
    <property type="entry name" value="Riboflavin_kinase_bac"/>
</dbReference>
<comment type="function">
    <text evidence="1">Catalyzes the phosphorylation of riboflavin to FMN followed by the adenylation of FMN to FAD.</text>
</comment>
<evidence type="ECO:0000256" key="8">
    <source>
        <dbReference type="ARBA" id="ARBA00022741"/>
    </source>
</evidence>
<dbReference type="CDD" id="cd02064">
    <property type="entry name" value="FAD_synthetase_N"/>
    <property type="match status" value="1"/>
</dbReference>
<keyword evidence="12" id="KW-0511">Multifunctional enzyme</keyword>
<evidence type="ECO:0000256" key="6">
    <source>
        <dbReference type="ARBA" id="ARBA00022679"/>
    </source>
</evidence>
<dbReference type="InterPro" id="IPR004821">
    <property type="entry name" value="Cyt_trans-like"/>
</dbReference>
<dbReference type="GO" id="GO:0009231">
    <property type="term" value="P:riboflavin biosynthetic process"/>
    <property type="evidence" value="ECO:0007669"/>
    <property type="project" value="InterPro"/>
</dbReference>
<evidence type="ECO:0000256" key="1">
    <source>
        <dbReference type="ARBA" id="ARBA00002121"/>
    </source>
</evidence>
<keyword evidence="11 15" id="KW-0067">ATP-binding</keyword>
<evidence type="ECO:0000256" key="14">
    <source>
        <dbReference type="ARBA" id="ARBA00049494"/>
    </source>
</evidence>
<dbReference type="FunFam" id="3.40.50.620:FF:000021">
    <property type="entry name" value="Riboflavin biosynthesis protein"/>
    <property type="match status" value="1"/>
</dbReference>
<dbReference type="EMBL" id="MTSM01000004">
    <property type="protein sequence ID" value="OPX56322.1"/>
    <property type="molecule type" value="Genomic_DNA"/>
</dbReference>
<dbReference type="SMART" id="SM00904">
    <property type="entry name" value="Flavokinase"/>
    <property type="match status" value="1"/>
</dbReference>
<comment type="catalytic activity">
    <reaction evidence="13 15">
        <text>riboflavin + ATP = FMN + ADP + H(+)</text>
        <dbReference type="Rhea" id="RHEA:14357"/>
        <dbReference type="ChEBI" id="CHEBI:15378"/>
        <dbReference type="ChEBI" id="CHEBI:30616"/>
        <dbReference type="ChEBI" id="CHEBI:57986"/>
        <dbReference type="ChEBI" id="CHEBI:58210"/>
        <dbReference type="ChEBI" id="CHEBI:456216"/>
        <dbReference type="EC" id="2.7.1.26"/>
    </reaction>
</comment>
<dbReference type="GO" id="GO:0009398">
    <property type="term" value="P:FMN biosynthetic process"/>
    <property type="evidence" value="ECO:0007669"/>
    <property type="project" value="UniProtKB-UniRule"/>
</dbReference>
<dbReference type="PANTHER" id="PTHR22749:SF6">
    <property type="entry name" value="RIBOFLAVIN KINASE"/>
    <property type="match status" value="1"/>
</dbReference>
<dbReference type="EC" id="2.7.7.2" evidence="15"/>
<comment type="catalytic activity">
    <reaction evidence="14 15">
        <text>FMN + ATP + H(+) = FAD + diphosphate</text>
        <dbReference type="Rhea" id="RHEA:17237"/>
        <dbReference type="ChEBI" id="CHEBI:15378"/>
        <dbReference type="ChEBI" id="CHEBI:30616"/>
        <dbReference type="ChEBI" id="CHEBI:33019"/>
        <dbReference type="ChEBI" id="CHEBI:57692"/>
        <dbReference type="ChEBI" id="CHEBI:58210"/>
        <dbReference type="EC" id="2.7.7.2"/>
    </reaction>
</comment>
<evidence type="ECO:0000259" key="16">
    <source>
        <dbReference type="SMART" id="SM00904"/>
    </source>
</evidence>
<evidence type="ECO:0000256" key="13">
    <source>
        <dbReference type="ARBA" id="ARBA00047880"/>
    </source>
</evidence>
<keyword evidence="6 15" id="KW-0808">Transferase</keyword>
<dbReference type="GO" id="GO:0008531">
    <property type="term" value="F:riboflavin kinase activity"/>
    <property type="evidence" value="ECO:0007669"/>
    <property type="project" value="UniProtKB-UniRule"/>
</dbReference>
<dbReference type="UniPathway" id="UPA00277">
    <property type="reaction ID" value="UER00407"/>
</dbReference>
<organism evidence="17 18">
    <name type="scientific">Oceanospirillum multiglobuliferum</name>
    <dbReference type="NCBI Taxonomy" id="64969"/>
    <lineage>
        <taxon>Bacteria</taxon>
        <taxon>Pseudomonadati</taxon>
        <taxon>Pseudomonadota</taxon>
        <taxon>Gammaproteobacteria</taxon>
        <taxon>Oceanospirillales</taxon>
        <taxon>Oceanospirillaceae</taxon>
        <taxon>Oceanospirillum</taxon>
    </lineage>
</organism>
<keyword evidence="4 15" id="KW-0285">Flavoprotein</keyword>
<keyword evidence="5 15" id="KW-0288">FMN</keyword>
<dbReference type="SUPFAM" id="SSF52374">
    <property type="entry name" value="Nucleotidylyl transferase"/>
    <property type="match status" value="1"/>
</dbReference>
<evidence type="ECO:0000256" key="9">
    <source>
        <dbReference type="ARBA" id="ARBA00022777"/>
    </source>
</evidence>
<keyword evidence="18" id="KW-1185">Reference proteome</keyword>
<comment type="pathway">
    <text evidence="2 15">Cofactor biosynthesis; FAD biosynthesis; FAD from FMN: step 1/1.</text>
</comment>
<dbReference type="GO" id="GO:0006747">
    <property type="term" value="P:FAD biosynthetic process"/>
    <property type="evidence" value="ECO:0007669"/>
    <property type="project" value="UniProtKB-UniRule"/>
</dbReference>
<dbReference type="OrthoDB" id="9803667at2"/>
<reference evidence="17 18" key="1">
    <citation type="submission" date="2017-01" db="EMBL/GenBank/DDBJ databases">
        <title>Genome Sequencing of a Marine Spirillum, Oceanospirillum multiglobuliferum ATCC 33336, from Japan.</title>
        <authorList>
            <person name="Carney J.G."/>
            <person name="Trachtenberg A.M."/>
            <person name="Rheaume B.A."/>
            <person name="Linnane J.D."/>
            <person name="Pitts N.L."/>
            <person name="Mykles D.L."/>
            <person name="Maclea K.S."/>
        </authorList>
    </citation>
    <scope>NUCLEOTIDE SEQUENCE [LARGE SCALE GENOMIC DNA]</scope>
    <source>
        <strain evidence="17 18">ATCC 33336</strain>
    </source>
</reference>
<comment type="caution">
    <text evidence="17">The sequence shown here is derived from an EMBL/GenBank/DDBJ whole genome shotgun (WGS) entry which is preliminary data.</text>
</comment>
<comment type="pathway">
    <text evidence="3 15">Cofactor biosynthesis; FMN biosynthesis; FMN from riboflavin (ATP route): step 1/1.</text>
</comment>
<dbReference type="Proteomes" id="UP000191418">
    <property type="component" value="Unassembled WGS sequence"/>
</dbReference>
<dbReference type="AlphaFoldDB" id="A0A1T4LXC1"/>
<dbReference type="Pfam" id="PF06574">
    <property type="entry name" value="FAD_syn"/>
    <property type="match status" value="1"/>
</dbReference>
<dbReference type="RefSeq" id="WP_078744184.1">
    <property type="nucleotide sequence ID" value="NZ_FUXG01000003.1"/>
</dbReference>
<evidence type="ECO:0000256" key="3">
    <source>
        <dbReference type="ARBA" id="ARBA00005201"/>
    </source>
</evidence>
<comment type="similarity">
    <text evidence="15">Belongs to the ribF family.</text>
</comment>
<dbReference type="Gene3D" id="2.40.30.30">
    <property type="entry name" value="Riboflavin kinase-like"/>
    <property type="match status" value="1"/>
</dbReference>
<dbReference type="InterPro" id="IPR023465">
    <property type="entry name" value="Riboflavin_kinase_dom_sf"/>
</dbReference>
<evidence type="ECO:0000256" key="4">
    <source>
        <dbReference type="ARBA" id="ARBA00022630"/>
    </source>
</evidence>
<evidence type="ECO:0000256" key="15">
    <source>
        <dbReference type="PIRNR" id="PIRNR004491"/>
    </source>
</evidence>
<dbReference type="InterPro" id="IPR023468">
    <property type="entry name" value="Riboflavin_kinase"/>
</dbReference>
<dbReference type="InterPro" id="IPR015864">
    <property type="entry name" value="FAD_synthase"/>
</dbReference>
<feature type="domain" description="Riboflavin kinase" evidence="16">
    <location>
        <begin position="183"/>
        <end position="307"/>
    </location>
</feature>
<dbReference type="GO" id="GO:0005524">
    <property type="term" value="F:ATP binding"/>
    <property type="evidence" value="ECO:0007669"/>
    <property type="project" value="UniProtKB-UniRule"/>
</dbReference>
<evidence type="ECO:0000313" key="17">
    <source>
        <dbReference type="EMBL" id="OPX56322.1"/>
    </source>
</evidence>
<dbReference type="GO" id="GO:0003919">
    <property type="term" value="F:FMN adenylyltransferase activity"/>
    <property type="evidence" value="ECO:0007669"/>
    <property type="project" value="UniProtKB-UniRule"/>
</dbReference>
<dbReference type="PANTHER" id="PTHR22749">
    <property type="entry name" value="RIBOFLAVIN KINASE/FMN ADENYLYLTRANSFERASE"/>
    <property type="match status" value="1"/>
</dbReference>
<evidence type="ECO:0000313" key="18">
    <source>
        <dbReference type="Proteomes" id="UP000191418"/>
    </source>
</evidence>
<dbReference type="SUPFAM" id="SSF82114">
    <property type="entry name" value="Riboflavin kinase-like"/>
    <property type="match status" value="1"/>
</dbReference>
<dbReference type="UniPathway" id="UPA00276">
    <property type="reaction ID" value="UER00406"/>
</dbReference>
<dbReference type="STRING" id="64969.SAMN02745127_00572"/>
<dbReference type="PIRSF" id="PIRSF004491">
    <property type="entry name" value="FAD_Synth"/>
    <property type="match status" value="1"/>
</dbReference>
<dbReference type="NCBIfam" id="NF004160">
    <property type="entry name" value="PRK05627.1-3"/>
    <property type="match status" value="1"/>
</dbReference>
<dbReference type="InterPro" id="IPR014729">
    <property type="entry name" value="Rossmann-like_a/b/a_fold"/>
</dbReference>
<keyword evidence="10 15" id="KW-0274">FAD</keyword>
<dbReference type="Pfam" id="PF01687">
    <property type="entry name" value="Flavokinase"/>
    <property type="match status" value="1"/>
</dbReference>
<keyword evidence="7 15" id="KW-0548">Nucleotidyltransferase</keyword>
<keyword evidence="9 15" id="KW-0418">Kinase</keyword>
<dbReference type="NCBIfam" id="TIGR00125">
    <property type="entry name" value="cyt_tran_rel"/>
    <property type="match status" value="1"/>
</dbReference>
<dbReference type="InterPro" id="IPR015865">
    <property type="entry name" value="Riboflavin_kinase_bac/euk"/>
</dbReference>
<name>A0A1T4LXC1_9GAMM</name>
<accession>A0A1T4LXC1</accession>
<dbReference type="NCBIfam" id="TIGR00083">
    <property type="entry name" value="ribF"/>
    <property type="match status" value="1"/>
</dbReference>